<dbReference type="RefSeq" id="WP_006916265.1">
    <property type="nucleotide sequence ID" value="NZ_GG698802.1"/>
</dbReference>
<dbReference type="EMBL" id="GG698802">
    <property type="protein sequence ID" value="EEU31078.1"/>
    <property type="molecule type" value="Genomic_DNA"/>
</dbReference>
<gene>
    <name evidence="1" type="ORF">HMPREF0501_00483</name>
</gene>
<dbReference type="HOGENOM" id="CLU_2246526_0_0_9"/>
<protein>
    <submittedName>
        <fullName evidence="1">Uncharacterized protein</fullName>
    </submittedName>
</protein>
<evidence type="ECO:0000313" key="2">
    <source>
        <dbReference type="Proteomes" id="UP000003987"/>
    </source>
</evidence>
<dbReference type="Proteomes" id="UP000003987">
    <property type="component" value="Unassembled WGS sequence"/>
</dbReference>
<name>C7XUW7_9LACO</name>
<accession>C7XUW7</accession>
<proteinExistence type="predicted"/>
<dbReference type="STRING" id="575594.HMPREF0501_00483"/>
<sequence>MKYLECKNCGCTIGLDQESEDDRYWYAPKCPNIVFCTIEDCAYWYGFKNVDQGVKALNIKFAYASDIYQDQLDEEEHERYLADRNRDGYVDSHYLDARGVYVGY</sequence>
<dbReference type="AlphaFoldDB" id="C7XUW7"/>
<organism evidence="1 2">
    <name type="scientific">Limosilactobacillus coleohominis 101-4-CHN</name>
    <dbReference type="NCBI Taxonomy" id="575594"/>
    <lineage>
        <taxon>Bacteria</taxon>
        <taxon>Bacillati</taxon>
        <taxon>Bacillota</taxon>
        <taxon>Bacilli</taxon>
        <taxon>Lactobacillales</taxon>
        <taxon>Lactobacillaceae</taxon>
        <taxon>Limosilactobacillus</taxon>
    </lineage>
</organism>
<keyword evidence="2" id="KW-1185">Reference proteome</keyword>
<reference evidence="1 2" key="1">
    <citation type="submission" date="2009-06" db="EMBL/GenBank/DDBJ databases">
        <title>The Genome Sequence of Lactobacillus coleohominis strain 101-4-CHN.</title>
        <authorList>
            <consortium name="The Broad Institute Genome Sequencing Platform"/>
            <person name="Ward D."/>
            <person name="Young S.K."/>
            <person name="Zeng Q."/>
            <person name="Koehrsen M."/>
            <person name="Alvarado L."/>
            <person name="Berlin A."/>
            <person name="Borenstein D."/>
            <person name="Chen Z."/>
            <person name="Engels R."/>
            <person name="Freedman E."/>
            <person name="Gellesch M."/>
            <person name="Goldberg J."/>
            <person name="Griggs A."/>
            <person name="Gujja S."/>
            <person name="Heiman D."/>
            <person name="Hepburn T."/>
            <person name="Howarth C."/>
            <person name="Jen D."/>
            <person name="Larson L."/>
            <person name="Lewis B."/>
            <person name="Mehta T."/>
            <person name="Park D."/>
            <person name="Pearson M."/>
            <person name="Roberts A."/>
            <person name="Saif S."/>
            <person name="Shea T."/>
            <person name="Shenoy N."/>
            <person name="Sisk P."/>
            <person name="Stolte C."/>
            <person name="Sykes S."/>
            <person name="Walk T."/>
            <person name="White J."/>
            <person name="Yandava C."/>
            <person name="Liu Y."/>
            <person name="Xu Q."/>
            <person name="Lander E."/>
            <person name="Nusbaum C."/>
            <person name="Galagan J."/>
            <person name="Birren B."/>
        </authorList>
    </citation>
    <scope>NUCLEOTIDE SEQUENCE [LARGE SCALE GENOMIC DNA]</scope>
    <source>
        <strain evidence="1 2">101-4-CHN</strain>
    </source>
</reference>
<evidence type="ECO:0000313" key="1">
    <source>
        <dbReference type="EMBL" id="EEU31078.1"/>
    </source>
</evidence>